<evidence type="ECO:0000256" key="2">
    <source>
        <dbReference type="SAM" id="SignalP"/>
    </source>
</evidence>
<dbReference type="PANTHER" id="PTHR23025">
    <property type="entry name" value="TRIACYLGLYCEROL LIPASE"/>
    <property type="match status" value="1"/>
</dbReference>
<proteinExistence type="predicted"/>
<dbReference type="PANTHER" id="PTHR23025:SF3">
    <property type="entry name" value="HORMONE-SENSITIVE LIPASE"/>
    <property type="match status" value="1"/>
</dbReference>
<organism evidence="4 5">
    <name type="scientific">Leucocoprinus birnbaumii</name>
    <dbReference type="NCBI Taxonomy" id="56174"/>
    <lineage>
        <taxon>Eukaryota</taxon>
        <taxon>Fungi</taxon>
        <taxon>Dikarya</taxon>
        <taxon>Basidiomycota</taxon>
        <taxon>Agaricomycotina</taxon>
        <taxon>Agaricomycetes</taxon>
        <taxon>Agaricomycetidae</taxon>
        <taxon>Agaricales</taxon>
        <taxon>Agaricineae</taxon>
        <taxon>Agaricaceae</taxon>
        <taxon>Leucocoprinus</taxon>
    </lineage>
</organism>
<dbReference type="Gene3D" id="3.40.50.1820">
    <property type="entry name" value="alpha/beta hydrolase"/>
    <property type="match status" value="2"/>
</dbReference>
<dbReference type="EMBL" id="JANIEX010001447">
    <property type="protein sequence ID" value="KAJ3557825.1"/>
    <property type="molecule type" value="Genomic_DNA"/>
</dbReference>
<feature type="domain" description="Alpha/beta hydrolase fold-3" evidence="3">
    <location>
        <begin position="537"/>
        <end position="615"/>
    </location>
</feature>
<dbReference type="SUPFAM" id="SSF53474">
    <property type="entry name" value="alpha/beta-Hydrolases"/>
    <property type="match status" value="1"/>
</dbReference>
<feature type="signal peptide" evidence="2">
    <location>
        <begin position="1"/>
        <end position="32"/>
    </location>
</feature>
<comment type="caution">
    <text evidence="4">The sequence shown here is derived from an EMBL/GenBank/DDBJ whole genome shotgun (WGS) entry which is preliminary data.</text>
</comment>
<feature type="region of interest" description="Disordered" evidence="1">
    <location>
        <begin position="399"/>
        <end position="442"/>
    </location>
</feature>
<evidence type="ECO:0000313" key="4">
    <source>
        <dbReference type="EMBL" id="KAJ3557825.1"/>
    </source>
</evidence>
<feature type="compositionally biased region" description="Basic residues" evidence="1">
    <location>
        <begin position="406"/>
        <end position="415"/>
    </location>
</feature>
<feature type="compositionally biased region" description="Low complexity" evidence="1">
    <location>
        <begin position="746"/>
        <end position="763"/>
    </location>
</feature>
<dbReference type="AlphaFoldDB" id="A0AAD5VI14"/>
<dbReference type="GO" id="GO:0005829">
    <property type="term" value="C:cytosol"/>
    <property type="evidence" value="ECO:0007669"/>
    <property type="project" value="TreeGrafter"/>
</dbReference>
<dbReference type="Proteomes" id="UP001213000">
    <property type="component" value="Unassembled WGS sequence"/>
</dbReference>
<dbReference type="InterPro" id="IPR013094">
    <property type="entry name" value="AB_hydrolase_3"/>
</dbReference>
<keyword evidence="5" id="KW-1185">Reference proteome</keyword>
<keyword evidence="2" id="KW-0732">Signal</keyword>
<sequence length="794" mass="89935">MIDHIIGRPNPSWKRAQVFLVLFFWTWRIVKAKEGPPRILWLPRINRKLRSLDFLPSYWLEELMWLHLLERFSPWQLILSTLTAVYALRNLDKIFGLDAPEPLRNLYTPDYFRATWIVTGLDAGFATAMTIRPKWFRDVCSLLFAVYYILFPSAADEKLRRFRAVPTVEVLRATWNKTSHPLIRLIQRVPKMSIRRKILLPRPKGSSYERPVTAYIFFAPPEGQLKEATELILDFPGGGFVAMSPEHHEERLRYWALSSGRPVLSIDYGKAPEYPYPFAIDEALDVYRLLVESAGRIIGMSGQKLSVVVTGDSAGGTLAVNLVIKLLEIKNGVTKIRGVESLPMPTGVVLTYAALDFNFASWMSANHLRILRTEQSSNNIPGMREFAERKDHLHHVSPLSMVPDRRPKKRVKRRSSWKEKLRGFASGGEESSRPSAPQIFRTNTDDGMLADAESEDDEFEGYEEEDKPIEARVKYKYDTAKPSGSILRTHSALERKQEEMAVALKEADTKAIQAFGGKGKRAEPIGTRLTMSSRVGYFQDRIISPSMMRAMAILYIGPHRNPDFATDYHISPILTPDYLLAQFPPLMIQCGEKDPFVDDNVIFAGRVREAKRARKIELELALSGKSARFGEDLRPEDIDVRSVKGVTSVEEMKKERDRLTSESEYDWVQLVLLADWSHGYLQMPTLLPRAKAVIDDLAEWIDRTFSKYREMPSANGLAPGDDGIVSEAEASDSAITLVSKRRESSGSDSAAKKGSSTSSGMGTPKTESSRIAGHTITEVELVRRRRLQDSHLFD</sequence>
<feature type="region of interest" description="Disordered" evidence="1">
    <location>
        <begin position="737"/>
        <end position="775"/>
    </location>
</feature>
<gene>
    <name evidence="4" type="ORF">NP233_g11644</name>
</gene>
<evidence type="ECO:0000256" key="1">
    <source>
        <dbReference type="SAM" id="MobiDB-lite"/>
    </source>
</evidence>
<feature type="chain" id="PRO_5042267360" description="Alpha/beta hydrolase fold-3 domain-containing protein" evidence="2">
    <location>
        <begin position="33"/>
        <end position="794"/>
    </location>
</feature>
<protein>
    <recommendedName>
        <fullName evidence="3">Alpha/beta hydrolase fold-3 domain-containing protein</fullName>
    </recommendedName>
</protein>
<name>A0AAD5VI14_9AGAR</name>
<dbReference type="GO" id="GO:0004771">
    <property type="term" value="F:sterol ester esterase activity"/>
    <property type="evidence" value="ECO:0007669"/>
    <property type="project" value="TreeGrafter"/>
</dbReference>
<accession>A0AAD5VI14</accession>
<reference evidence="4" key="1">
    <citation type="submission" date="2022-07" db="EMBL/GenBank/DDBJ databases">
        <title>Genome Sequence of Leucocoprinus birnbaumii.</title>
        <authorList>
            <person name="Buettner E."/>
        </authorList>
    </citation>
    <scope>NUCLEOTIDE SEQUENCE</scope>
    <source>
        <strain evidence="4">VT141</strain>
    </source>
</reference>
<dbReference type="InterPro" id="IPR029058">
    <property type="entry name" value="AB_hydrolase_fold"/>
</dbReference>
<evidence type="ECO:0000313" key="5">
    <source>
        <dbReference type="Proteomes" id="UP001213000"/>
    </source>
</evidence>
<dbReference type="GO" id="GO:0004806">
    <property type="term" value="F:triacylglycerol lipase activity"/>
    <property type="evidence" value="ECO:0007669"/>
    <property type="project" value="TreeGrafter"/>
</dbReference>
<evidence type="ECO:0000259" key="3">
    <source>
        <dbReference type="Pfam" id="PF07859"/>
    </source>
</evidence>
<dbReference type="GO" id="GO:0019433">
    <property type="term" value="P:triglyceride catabolic process"/>
    <property type="evidence" value="ECO:0007669"/>
    <property type="project" value="TreeGrafter"/>
</dbReference>
<feature type="domain" description="Alpha/beta hydrolase fold-3" evidence="3">
    <location>
        <begin position="233"/>
        <end position="361"/>
    </location>
</feature>
<dbReference type="Pfam" id="PF07859">
    <property type="entry name" value="Abhydrolase_3"/>
    <property type="match status" value="2"/>
</dbReference>